<gene>
    <name evidence="2" type="ORF">EZE20_04655</name>
</gene>
<dbReference type="AlphaFoldDB" id="A0A4R4KMG0"/>
<dbReference type="RefSeq" id="WP_132114968.1">
    <property type="nucleotide sequence ID" value="NZ_SMJU01000002.1"/>
</dbReference>
<dbReference type="SUPFAM" id="SSF51735">
    <property type="entry name" value="NAD(P)-binding Rossmann-fold domains"/>
    <property type="match status" value="1"/>
</dbReference>
<comment type="caution">
    <text evidence="2">The sequence shown here is derived from an EMBL/GenBank/DDBJ whole genome shotgun (WGS) entry which is preliminary data.</text>
</comment>
<accession>A0A4R4KMG0</accession>
<dbReference type="Pfam" id="PF13460">
    <property type="entry name" value="NAD_binding_10"/>
    <property type="match status" value="1"/>
</dbReference>
<dbReference type="Proteomes" id="UP000295706">
    <property type="component" value="Unassembled WGS sequence"/>
</dbReference>
<dbReference type="EMBL" id="SMJU01000002">
    <property type="protein sequence ID" value="TDB68216.1"/>
    <property type="molecule type" value="Genomic_DNA"/>
</dbReference>
<reference evidence="2 3" key="1">
    <citation type="submission" date="2019-02" db="EMBL/GenBank/DDBJ databases">
        <title>Arundinibacter roseus gen. nov., sp. nov., a new member of the family Cytophagaceae.</title>
        <authorList>
            <person name="Szuroczki S."/>
            <person name="Khayer B."/>
            <person name="Sproer C."/>
            <person name="Toumi M."/>
            <person name="Szabo A."/>
            <person name="Felfoldi T."/>
            <person name="Schumann P."/>
            <person name="Toth E."/>
        </authorList>
    </citation>
    <scope>NUCLEOTIDE SEQUENCE [LARGE SCALE GENOMIC DNA]</scope>
    <source>
        <strain evidence="2 3">DMA-k-7a</strain>
    </source>
</reference>
<organism evidence="2 3">
    <name type="scientific">Arundinibacter roseus</name>
    <dbReference type="NCBI Taxonomy" id="2070510"/>
    <lineage>
        <taxon>Bacteria</taxon>
        <taxon>Pseudomonadati</taxon>
        <taxon>Bacteroidota</taxon>
        <taxon>Cytophagia</taxon>
        <taxon>Cytophagales</taxon>
        <taxon>Spirosomataceae</taxon>
        <taxon>Arundinibacter</taxon>
    </lineage>
</organism>
<sequence>MQTILGAGGSIGFELAKELPKYTNHIRLVGRTPKKVNADDELFPAKLSDPKQVDRAVSGSAVVYVTIGFEYSAKSWQQLWPPFIKSVITSCKKHNARLVFFDNIYMYDPDFLGRMTEETPMRSVSKKGAVRQEIATLLLHEMAHSDLDVLIARSADFIGPKNSVLVEMVYKNLLKGKKADWFISADKLHNFTFTPDAAKATAILGNTPDAYNQVWHLPTDTTPLTGKDWVQLFANQMDMAPQVRVLPQWLLGMLGIFIPVLKEFREMSYQYDRDYVFESSKFEERFNFRPTTPEAAVKAIVDGLSV</sequence>
<dbReference type="InterPro" id="IPR036291">
    <property type="entry name" value="NAD(P)-bd_dom_sf"/>
</dbReference>
<dbReference type="InterPro" id="IPR016040">
    <property type="entry name" value="NAD(P)-bd_dom"/>
</dbReference>
<keyword evidence="3" id="KW-1185">Reference proteome</keyword>
<proteinExistence type="predicted"/>
<feature type="domain" description="NAD(P)-binding" evidence="1">
    <location>
        <begin position="6"/>
        <end position="156"/>
    </location>
</feature>
<name>A0A4R4KMG0_9BACT</name>
<dbReference type="OrthoDB" id="112777at2"/>
<evidence type="ECO:0000313" key="3">
    <source>
        <dbReference type="Proteomes" id="UP000295706"/>
    </source>
</evidence>
<protein>
    <submittedName>
        <fullName evidence="2">NAD-dependent epimerase/dehydratase family protein</fullName>
    </submittedName>
</protein>
<evidence type="ECO:0000259" key="1">
    <source>
        <dbReference type="Pfam" id="PF13460"/>
    </source>
</evidence>
<dbReference type="Gene3D" id="3.40.50.720">
    <property type="entry name" value="NAD(P)-binding Rossmann-like Domain"/>
    <property type="match status" value="1"/>
</dbReference>
<evidence type="ECO:0000313" key="2">
    <source>
        <dbReference type="EMBL" id="TDB68216.1"/>
    </source>
</evidence>